<dbReference type="EMBL" id="VIIS01000947">
    <property type="protein sequence ID" value="KAF0303421.1"/>
    <property type="molecule type" value="Genomic_DNA"/>
</dbReference>
<evidence type="ECO:0000313" key="1">
    <source>
        <dbReference type="EMBL" id="KAF0303421.1"/>
    </source>
</evidence>
<proteinExistence type="predicted"/>
<dbReference type="Proteomes" id="UP000440578">
    <property type="component" value="Unassembled WGS sequence"/>
</dbReference>
<dbReference type="OrthoDB" id="6382796at2759"/>
<comment type="caution">
    <text evidence="1">The sequence shown here is derived from an EMBL/GenBank/DDBJ whole genome shotgun (WGS) entry which is preliminary data.</text>
</comment>
<dbReference type="AlphaFoldDB" id="A0A6A4WN83"/>
<accession>A0A6A4WN83</accession>
<name>A0A6A4WN83_AMPAM</name>
<sequence>MRGLNYAAEVIFGRKKYDHVSDLMCQLRWLSAENLVTYHSLCLLHKVRCHAEPEVLAGSLATVAEARGRDAAVSTGQDTLLHAPRPRTEMGKRRFTCRAPTALNSLPSDLSRLPPGAFGQRLRRHLLEEQSTSN</sequence>
<gene>
    <name evidence="1" type="ORF">FJT64_002895</name>
</gene>
<keyword evidence="2" id="KW-1185">Reference proteome</keyword>
<evidence type="ECO:0000313" key="2">
    <source>
        <dbReference type="Proteomes" id="UP000440578"/>
    </source>
</evidence>
<organism evidence="1 2">
    <name type="scientific">Amphibalanus amphitrite</name>
    <name type="common">Striped barnacle</name>
    <name type="synonym">Balanus amphitrite</name>
    <dbReference type="NCBI Taxonomy" id="1232801"/>
    <lineage>
        <taxon>Eukaryota</taxon>
        <taxon>Metazoa</taxon>
        <taxon>Ecdysozoa</taxon>
        <taxon>Arthropoda</taxon>
        <taxon>Crustacea</taxon>
        <taxon>Multicrustacea</taxon>
        <taxon>Cirripedia</taxon>
        <taxon>Thoracica</taxon>
        <taxon>Thoracicalcarea</taxon>
        <taxon>Balanomorpha</taxon>
        <taxon>Balanoidea</taxon>
        <taxon>Balanidae</taxon>
        <taxon>Amphibalaninae</taxon>
        <taxon>Amphibalanus</taxon>
    </lineage>
</organism>
<protein>
    <submittedName>
        <fullName evidence="1">Uncharacterized protein</fullName>
    </submittedName>
</protein>
<reference evidence="1 2" key="1">
    <citation type="submission" date="2019-07" db="EMBL/GenBank/DDBJ databases">
        <title>Draft genome assembly of a fouling barnacle, Amphibalanus amphitrite (Darwin, 1854): The first reference genome for Thecostraca.</title>
        <authorList>
            <person name="Kim W."/>
        </authorList>
    </citation>
    <scope>NUCLEOTIDE SEQUENCE [LARGE SCALE GENOMIC DNA]</scope>
    <source>
        <strain evidence="1">SNU_AA5</strain>
        <tissue evidence="1">Soma without cirri and trophi</tissue>
    </source>
</reference>